<keyword evidence="6" id="KW-0472">Membrane</keyword>
<evidence type="ECO:0000256" key="1">
    <source>
        <dbReference type="ARBA" id="ARBA00004162"/>
    </source>
</evidence>
<keyword evidence="5" id="KW-1133">Transmembrane helix</keyword>
<evidence type="ECO:0000256" key="7">
    <source>
        <dbReference type="RuleBase" id="RU003879"/>
    </source>
</evidence>
<keyword evidence="7" id="KW-0653">Protein transport</keyword>
<dbReference type="InterPro" id="IPR003400">
    <property type="entry name" value="ExbD"/>
</dbReference>
<keyword evidence="4 7" id="KW-0812">Transmembrane</keyword>
<protein>
    <submittedName>
        <fullName evidence="8">Adventurous gliding motility protein</fullName>
    </submittedName>
</protein>
<dbReference type="AlphaFoldDB" id="A0A150R1K9"/>
<dbReference type="RefSeq" id="WP_061605617.1">
    <property type="nucleotide sequence ID" value="NZ_JEMA01000172.1"/>
</dbReference>
<dbReference type="GO" id="GO:0022857">
    <property type="term" value="F:transmembrane transporter activity"/>
    <property type="evidence" value="ECO:0007669"/>
    <property type="project" value="InterPro"/>
</dbReference>
<sequence>MSAAAQPPPPKPKASIVRYKAALRKAIRRNRREPEIDFLNITAMLDLMTIILVFLLKSVGSSAASIPQSKDLTLPKSVMQSEPSQEGVVVIVSKSQILVGEDPTPIVVLPNREQLAQSGVDAKYKRSGPNDLYVVPLANALSHARETDKAIRAAKGLDPSSSEAIIVADATTPYRLLIEVLFTLGQSEFGKYHLMVLSGNKQ</sequence>
<organism evidence="8 9">
    <name type="scientific">Sorangium cellulosum</name>
    <name type="common">Polyangium cellulosum</name>
    <dbReference type="NCBI Taxonomy" id="56"/>
    <lineage>
        <taxon>Bacteria</taxon>
        <taxon>Pseudomonadati</taxon>
        <taxon>Myxococcota</taxon>
        <taxon>Polyangia</taxon>
        <taxon>Polyangiales</taxon>
        <taxon>Polyangiaceae</taxon>
        <taxon>Sorangium</taxon>
    </lineage>
</organism>
<keyword evidence="3" id="KW-1003">Cell membrane</keyword>
<comment type="similarity">
    <text evidence="2 7">Belongs to the ExbD/TolR family.</text>
</comment>
<accession>A0A150R1K9</accession>
<evidence type="ECO:0000313" key="8">
    <source>
        <dbReference type="EMBL" id="KYF73718.1"/>
    </source>
</evidence>
<evidence type="ECO:0000256" key="5">
    <source>
        <dbReference type="ARBA" id="ARBA00022989"/>
    </source>
</evidence>
<proteinExistence type="inferred from homology"/>
<keyword evidence="7" id="KW-0813">Transport</keyword>
<evidence type="ECO:0000256" key="4">
    <source>
        <dbReference type="ARBA" id="ARBA00022692"/>
    </source>
</evidence>
<evidence type="ECO:0000256" key="2">
    <source>
        <dbReference type="ARBA" id="ARBA00005811"/>
    </source>
</evidence>
<evidence type="ECO:0000256" key="3">
    <source>
        <dbReference type="ARBA" id="ARBA00022475"/>
    </source>
</evidence>
<dbReference type="GO" id="GO:0005886">
    <property type="term" value="C:plasma membrane"/>
    <property type="evidence" value="ECO:0007669"/>
    <property type="project" value="UniProtKB-SubCell"/>
</dbReference>
<dbReference type="EMBL" id="JEMA01000172">
    <property type="protein sequence ID" value="KYF73718.1"/>
    <property type="molecule type" value="Genomic_DNA"/>
</dbReference>
<comment type="caution">
    <text evidence="8">The sequence shown here is derived from an EMBL/GenBank/DDBJ whole genome shotgun (WGS) entry which is preliminary data.</text>
</comment>
<dbReference type="Pfam" id="PF02472">
    <property type="entry name" value="ExbD"/>
    <property type="match status" value="1"/>
</dbReference>
<evidence type="ECO:0000256" key="6">
    <source>
        <dbReference type="ARBA" id="ARBA00023136"/>
    </source>
</evidence>
<dbReference type="Proteomes" id="UP000075260">
    <property type="component" value="Unassembled WGS sequence"/>
</dbReference>
<dbReference type="OrthoDB" id="9807529at2"/>
<gene>
    <name evidence="8" type="ORF">BE15_18755</name>
</gene>
<name>A0A150R1K9_SORCE</name>
<dbReference type="GO" id="GO:0015031">
    <property type="term" value="P:protein transport"/>
    <property type="evidence" value="ECO:0007669"/>
    <property type="project" value="UniProtKB-KW"/>
</dbReference>
<reference evidence="8 9" key="1">
    <citation type="submission" date="2014-02" db="EMBL/GenBank/DDBJ databases">
        <title>The small core and large imbalanced accessory genome model reveals a collaborative survival strategy of Sorangium cellulosum strains in nature.</title>
        <authorList>
            <person name="Han K."/>
            <person name="Peng R."/>
            <person name="Blom J."/>
            <person name="Li Y.-Z."/>
        </authorList>
    </citation>
    <scope>NUCLEOTIDE SEQUENCE [LARGE SCALE GENOMIC DNA]</scope>
    <source>
        <strain evidence="8 9">So0008-312</strain>
    </source>
</reference>
<evidence type="ECO:0000313" key="9">
    <source>
        <dbReference type="Proteomes" id="UP000075260"/>
    </source>
</evidence>
<comment type="subcellular location">
    <subcellularLocation>
        <location evidence="1">Cell membrane</location>
        <topology evidence="1">Single-pass membrane protein</topology>
    </subcellularLocation>
    <subcellularLocation>
        <location evidence="7">Cell membrane</location>
        <topology evidence="7">Single-pass type II membrane protein</topology>
    </subcellularLocation>
</comment>